<dbReference type="CDD" id="cd03788">
    <property type="entry name" value="GT20_TPS"/>
    <property type="match status" value="1"/>
</dbReference>
<proteinExistence type="inferred from homology"/>
<dbReference type="Proteomes" id="UP000822688">
    <property type="component" value="Chromosome 6"/>
</dbReference>
<comment type="similarity">
    <text evidence="2">In the C-terminal section; belongs to the trehalose phosphatase family.</text>
</comment>
<keyword evidence="7" id="KW-1185">Reference proteome</keyword>
<dbReference type="OrthoDB" id="755951at2759"/>
<dbReference type="Pfam" id="PF00982">
    <property type="entry name" value="Glyco_transf_20"/>
    <property type="match status" value="1"/>
</dbReference>
<dbReference type="InterPro" id="IPR003337">
    <property type="entry name" value="Trehalose_PPase"/>
</dbReference>
<organism evidence="6 7">
    <name type="scientific">Ceratodon purpureus</name>
    <name type="common">Fire moss</name>
    <name type="synonym">Dicranum purpureum</name>
    <dbReference type="NCBI Taxonomy" id="3225"/>
    <lineage>
        <taxon>Eukaryota</taxon>
        <taxon>Viridiplantae</taxon>
        <taxon>Streptophyta</taxon>
        <taxon>Embryophyta</taxon>
        <taxon>Bryophyta</taxon>
        <taxon>Bryophytina</taxon>
        <taxon>Bryopsida</taxon>
        <taxon>Dicranidae</taxon>
        <taxon>Pseudoditrichales</taxon>
        <taxon>Ditrichaceae</taxon>
        <taxon>Ceratodon</taxon>
    </lineage>
</organism>
<keyword evidence="4" id="KW-0328">Glycosyltransferase</keyword>
<dbReference type="AlphaFoldDB" id="A0A8T0HHE3"/>
<dbReference type="SUPFAM" id="SSF56784">
    <property type="entry name" value="HAD-like"/>
    <property type="match status" value="1"/>
</dbReference>
<dbReference type="EMBL" id="CM026427">
    <property type="protein sequence ID" value="KAG0570207.1"/>
    <property type="molecule type" value="Genomic_DNA"/>
</dbReference>
<dbReference type="FunFam" id="3.40.50.2000:FF:000010">
    <property type="entry name" value="Alpha,alpha-trehalose-phosphate synthase"/>
    <property type="match status" value="1"/>
</dbReference>
<evidence type="ECO:0000256" key="4">
    <source>
        <dbReference type="ARBA" id="ARBA00022676"/>
    </source>
</evidence>
<dbReference type="FunFam" id="3.40.50.2000:FF:000046">
    <property type="entry name" value="alpha,alpha-trehalose-phosphate synthase [UDP-forming] 1"/>
    <property type="match status" value="1"/>
</dbReference>
<evidence type="ECO:0000313" key="7">
    <source>
        <dbReference type="Proteomes" id="UP000822688"/>
    </source>
</evidence>
<evidence type="ECO:0000256" key="3">
    <source>
        <dbReference type="ARBA" id="ARBA00012538"/>
    </source>
</evidence>
<comment type="similarity">
    <text evidence="1">In the N-terminal section; belongs to the glycosyltransferase 20 family.</text>
</comment>
<dbReference type="PANTHER" id="PTHR10788:SF106">
    <property type="entry name" value="BCDNA.GH08860"/>
    <property type="match status" value="1"/>
</dbReference>
<keyword evidence="5" id="KW-0808">Transferase</keyword>
<dbReference type="GO" id="GO:0004805">
    <property type="term" value="F:trehalose-phosphatase activity"/>
    <property type="evidence" value="ECO:0007669"/>
    <property type="project" value="TreeGrafter"/>
</dbReference>
<gene>
    <name evidence="6" type="ORF">KC19_6G144100</name>
</gene>
<name>A0A8T0HHE3_CERPU</name>
<dbReference type="NCBIfam" id="NF011071">
    <property type="entry name" value="PRK14501.1"/>
    <property type="match status" value="1"/>
</dbReference>
<comment type="caution">
    <text evidence="6">The sequence shown here is derived from an EMBL/GenBank/DDBJ whole genome shotgun (WGS) entry which is preliminary data.</text>
</comment>
<dbReference type="Pfam" id="PF02358">
    <property type="entry name" value="Trehalose_PPase"/>
    <property type="match status" value="1"/>
</dbReference>
<evidence type="ECO:0000256" key="1">
    <source>
        <dbReference type="ARBA" id="ARBA00005409"/>
    </source>
</evidence>
<dbReference type="GO" id="GO:0003825">
    <property type="term" value="F:alpha,alpha-trehalose-phosphate synthase (UDP-forming) activity"/>
    <property type="evidence" value="ECO:0007669"/>
    <property type="project" value="UniProtKB-EC"/>
</dbReference>
<evidence type="ECO:0000256" key="5">
    <source>
        <dbReference type="ARBA" id="ARBA00022679"/>
    </source>
</evidence>
<dbReference type="InterPro" id="IPR001830">
    <property type="entry name" value="Glyco_trans_20"/>
</dbReference>
<dbReference type="EC" id="2.4.1.15" evidence="3"/>
<dbReference type="Gene3D" id="3.40.50.2000">
    <property type="entry name" value="Glycogen Phosphorylase B"/>
    <property type="match status" value="2"/>
</dbReference>
<dbReference type="InterPro" id="IPR036412">
    <property type="entry name" value="HAD-like_sf"/>
</dbReference>
<dbReference type="GO" id="GO:0005992">
    <property type="term" value="P:trehalose biosynthetic process"/>
    <property type="evidence" value="ECO:0007669"/>
    <property type="project" value="InterPro"/>
</dbReference>
<sequence length="919" mass="103324">MRERCGGQAKEEFVEGELVMANDGEVVEAVESVKTLVTEVAGTLKPAGLPPRMPKAENGGGEGIKGEFDMEELKDSEGAHDAERLVVVANRLPLNVERKGCGQWQLEERGGGGLVSALRGAKSDMLWIGWAGLEVKDKEGQRTLTEALKLQGCIPVFLDSGTLDLYYHGFSNSVLWPLFHYLGLPQSDTLDATTSLDAQYAAYQQANKAFADVVMSTYQKGDVIWCHDYHLMFLPKYLKETNPHIKVGWFLHTPFPSSEIYRTLSLRSEILEALLKADLIGFHTYDYARHFESSCIRILGLEGTPEGVENDGRVTRVSAFPVGIDAGRFIDSLETPAVKQELAYYQDQFSGKKVLLGVDRLDMIKGIPQKLLAFEMFLEKCQEWRGKVVLVQIAVPSRTDSGVEYQRLAKQVHEIVGRINGAYCTFSWTPIRLLDKLLKHDELCALYACTDVGLMTSLRDGMNLTAYEFIACQHQRQQKGVLVLSEFAGAAQSLGAGALLVNPWNVREVYTAILEALTMSEFERNERHQQNYKHVTTHTAEAWASNYIRELNDTIEEDELRTLRIPPSLPADDAVRKFQRGKTRLLIVGFNVTISAPVDAPRRRGDQIRELNLGLHPGMKEPLTKLCQDPNTIILILSGSTKEALDETFGDYNLWLAAENGMFLRHTSGLWNTNMKQKFDMDWAVSVKLVFEYFCARAPRTFVESRETALVWNYKYADVEFGRLQARDMLQHLWTGPYSNAAVDIIQGSKSVEVRPVGVTKGATMGSNLIRIAESKGPDFKIDYLLCIGHFLSKDEDVFTFLDPEPRTQRDYSYRKMENTKDRLRMENTKDRLRVNGGRGKSMELTSNSRPSKWSLLRTKTFPSTLPEPDSVEALDAIIDVSKDTYFSCAVGRKRSTARYSLPSSDEVVLFFKALADAL</sequence>
<protein>
    <recommendedName>
        <fullName evidence="3">alpha,alpha-trehalose-phosphate synthase (UDP-forming)</fullName>
        <ecNumber evidence="3">2.4.1.15</ecNumber>
    </recommendedName>
</protein>
<dbReference type="GO" id="GO:0005829">
    <property type="term" value="C:cytosol"/>
    <property type="evidence" value="ECO:0007669"/>
    <property type="project" value="TreeGrafter"/>
</dbReference>
<accession>A0A8T0HHE3</accession>
<evidence type="ECO:0000256" key="2">
    <source>
        <dbReference type="ARBA" id="ARBA00006330"/>
    </source>
</evidence>
<dbReference type="FunFam" id="3.30.70.1020:FF:000001">
    <property type="entry name" value="Alpha,alpha-trehalose-phosphate synthase [UDP-forming] 1"/>
    <property type="match status" value="1"/>
</dbReference>
<evidence type="ECO:0000313" key="6">
    <source>
        <dbReference type="EMBL" id="KAG0570207.1"/>
    </source>
</evidence>
<reference evidence="6 7" key="1">
    <citation type="submission" date="2020-06" db="EMBL/GenBank/DDBJ databases">
        <title>WGS assembly of Ceratodon purpureus strain R40.</title>
        <authorList>
            <person name="Carey S.B."/>
            <person name="Jenkins J."/>
            <person name="Shu S."/>
            <person name="Lovell J.T."/>
            <person name="Sreedasyam A."/>
            <person name="Maumus F."/>
            <person name="Tiley G.P."/>
            <person name="Fernandez-Pozo N."/>
            <person name="Barry K."/>
            <person name="Chen C."/>
            <person name="Wang M."/>
            <person name="Lipzen A."/>
            <person name="Daum C."/>
            <person name="Saski C.A."/>
            <person name="Payton A.C."/>
            <person name="Mcbreen J.C."/>
            <person name="Conrad R.E."/>
            <person name="Kollar L.M."/>
            <person name="Olsson S."/>
            <person name="Huttunen S."/>
            <person name="Landis J.B."/>
            <person name="Wickett N.J."/>
            <person name="Johnson M.G."/>
            <person name="Rensing S.A."/>
            <person name="Grimwood J."/>
            <person name="Schmutz J."/>
            <person name="Mcdaniel S.F."/>
        </authorList>
    </citation>
    <scope>NUCLEOTIDE SEQUENCE [LARGE SCALE GENOMIC DNA]</scope>
    <source>
        <strain evidence="6 7">R40</strain>
    </source>
</reference>
<dbReference type="PANTHER" id="PTHR10788">
    <property type="entry name" value="TREHALOSE-6-PHOSPHATE SYNTHASE"/>
    <property type="match status" value="1"/>
</dbReference>
<dbReference type="SUPFAM" id="SSF53756">
    <property type="entry name" value="UDP-Glycosyltransferase/glycogen phosphorylase"/>
    <property type="match status" value="1"/>
</dbReference>